<dbReference type="EMBL" id="CP090958">
    <property type="protein sequence ID" value="WGW13507.1"/>
    <property type="molecule type" value="Genomic_DNA"/>
</dbReference>
<dbReference type="Pfam" id="PF01541">
    <property type="entry name" value="GIY-YIG"/>
    <property type="match status" value="1"/>
</dbReference>
<keyword evidence="3" id="KW-0378">Hydrolase</keyword>
<organism evidence="3 4">
    <name type="scientific">Saxibacter everestensis</name>
    <dbReference type="NCBI Taxonomy" id="2909229"/>
    <lineage>
        <taxon>Bacteria</taxon>
        <taxon>Bacillati</taxon>
        <taxon>Actinomycetota</taxon>
        <taxon>Actinomycetes</taxon>
        <taxon>Micrococcales</taxon>
        <taxon>Brevibacteriaceae</taxon>
        <taxon>Saxibacter</taxon>
    </lineage>
</organism>
<feature type="region of interest" description="Disordered" evidence="1">
    <location>
        <begin position="1"/>
        <end position="31"/>
    </location>
</feature>
<dbReference type="NCBIfam" id="NF005905">
    <property type="entry name" value="PRK07883.1-3"/>
    <property type="match status" value="1"/>
</dbReference>
<dbReference type="Pfam" id="PF00929">
    <property type="entry name" value="RNase_T"/>
    <property type="match status" value="1"/>
</dbReference>
<dbReference type="CDD" id="cd10434">
    <property type="entry name" value="GIY-YIG_UvrC_Cho"/>
    <property type="match status" value="1"/>
</dbReference>
<feature type="domain" description="GIY-YIG" evidence="2">
    <location>
        <begin position="264"/>
        <end position="342"/>
    </location>
</feature>
<dbReference type="CDD" id="cd06127">
    <property type="entry name" value="DEDDh"/>
    <property type="match status" value="1"/>
</dbReference>
<evidence type="ECO:0000259" key="2">
    <source>
        <dbReference type="PROSITE" id="PS50164"/>
    </source>
</evidence>
<protein>
    <submittedName>
        <fullName evidence="3">DEDD exonuclease domain-containing protein</fullName>
    </submittedName>
</protein>
<proteinExistence type="predicted"/>
<dbReference type="InterPro" id="IPR050066">
    <property type="entry name" value="UvrABC_protein_C"/>
</dbReference>
<gene>
    <name evidence="3" type="ORF">LWF01_07060</name>
</gene>
<evidence type="ECO:0000313" key="4">
    <source>
        <dbReference type="Proteomes" id="UP001209083"/>
    </source>
</evidence>
<accession>A0ABY8QWV6</accession>
<dbReference type="NCBIfam" id="TIGR00573">
    <property type="entry name" value="dnaq"/>
    <property type="match status" value="1"/>
</dbReference>
<dbReference type="GO" id="GO:0004527">
    <property type="term" value="F:exonuclease activity"/>
    <property type="evidence" value="ECO:0007669"/>
    <property type="project" value="UniProtKB-KW"/>
</dbReference>
<dbReference type="InterPro" id="IPR036397">
    <property type="entry name" value="RNaseH_sf"/>
</dbReference>
<name>A0ABY8QWV6_9MICO</name>
<sequence>MQERMKALPGHRAGQRSGYRAGTLPTGNSPASDAAAAFGAVPDGYHLDQLTIDDLGTPLIDVTFVVVDLETTGAAASANAITEIGAVKVRGGEQLGEFQSLVKPEGEPISPFITALTGISNAMVANAPSTATVLPMFFEFARGSVLVAHNAPFDIGFLKAAAKALEIPWPNFQAIDTVKLARATVSKDEVRNHKLSTLAGFFGASTVPDHRALADAKATVDVLHGIIGRLGSQGISSLEELSQVTSTVTATQRRKSYLADGLPTGPGVYLFTDGAGRILYIGTSGNVRNRVKNYFTSSERRSRMSEMVGIAEKVTAISCSTLLEAQVRELRLIAEHKPPYNRRSRLPERAPWVKLTVEDFPRLSIVRKVSDDTGDGAAYLGPFSSQRTAEAVVISLQDTFALRRCRKPLSAGTIAGHLPCPAAEIGKCGGPCAGITDTAAYSAVVDEVRAAMTGRTSTVEGQLHSRIAKLAAQQRYEEAAESRDALIGFLRSYQRTDEARMLAECDEIAAARRISSGRLAGGWEIVLVRYGRLAGTTVCRPGDNPRAALAALAHTAESVERPPAPLTAALPAESTMVARWLAEEGVRLVEVSGLLRCTVSPAHSALVRLTA</sequence>
<dbReference type="Proteomes" id="UP001209083">
    <property type="component" value="Chromosome"/>
</dbReference>
<dbReference type="PROSITE" id="PS50164">
    <property type="entry name" value="GIY_YIG"/>
    <property type="match status" value="1"/>
</dbReference>
<dbReference type="InterPro" id="IPR012337">
    <property type="entry name" value="RNaseH-like_sf"/>
</dbReference>
<dbReference type="InterPro" id="IPR000305">
    <property type="entry name" value="GIY-YIG_endonuc"/>
</dbReference>
<evidence type="ECO:0000256" key="1">
    <source>
        <dbReference type="SAM" id="MobiDB-lite"/>
    </source>
</evidence>
<evidence type="ECO:0000313" key="3">
    <source>
        <dbReference type="EMBL" id="WGW13507.1"/>
    </source>
</evidence>
<dbReference type="InterPro" id="IPR047296">
    <property type="entry name" value="GIY-YIG_UvrC_Cho"/>
</dbReference>
<dbReference type="RefSeq" id="WP_349640329.1">
    <property type="nucleotide sequence ID" value="NZ_CP090958.1"/>
</dbReference>
<dbReference type="Gene3D" id="3.40.1440.10">
    <property type="entry name" value="GIY-YIG endonuclease"/>
    <property type="match status" value="1"/>
</dbReference>
<dbReference type="SUPFAM" id="SSF53098">
    <property type="entry name" value="Ribonuclease H-like"/>
    <property type="match status" value="1"/>
</dbReference>
<dbReference type="SMART" id="SM00465">
    <property type="entry name" value="GIYc"/>
    <property type="match status" value="1"/>
</dbReference>
<dbReference type="Gene3D" id="3.30.420.10">
    <property type="entry name" value="Ribonuclease H-like superfamily/Ribonuclease H"/>
    <property type="match status" value="1"/>
</dbReference>
<dbReference type="InterPro" id="IPR035901">
    <property type="entry name" value="GIY-YIG_endonuc_sf"/>
</dbReference>
<dbReference type="SUPFAM" id="SSF82771">
    <property type="entry name" value="GIY-YIG endonuclease"/>
    <property type="match status" value="1"/>
</dbReference>
<dbReference type="InterPro" id="IPR013520">
    <property type="entry name" value="Ribonucl_H"/>
</dbReference>
<dbReference type="PANTHER" id="PTHR30562:SF1">
    <property type="entry name" value="UVRABC SYSTEM PROTEIN C"/>
    <property type="match status" value="1"/>
</dbReference>
<dbReference type="InterPro" id="IPR006054">
    <property type="entry name" value="DnaQ"/>
</dbReference>
<keyword evidence="4" id="KW-1185">Reference proteome</keyword>
<keyword evidence="3" id="KW-0269">Exonuclease</keyword>
<dbReference type="PANTHER" id="PTHR30562">
    <property type="entry name" value="UVRC/OXIDOREDUCTASE"/>
    <property type="match status" value="1"/>
</dbReference>
<dbReference type="NCBIfam" id="NF005907">
    <property type="entry name" value="PRK07883.1-5"/>
    <property type="match status" value="1"/>
</dbReference>
<dbReference type="SMART" id="SM00479">
    <property type="entry name" value="EXOIII"/>
    <property type="match status" value="1"/>
</dbReference>
<reference evidence="3 4" key="1">
    <citation type="submission" date="2023-05" db="EMBL/GenBank/DDBJ databases">
        <title>Lithophilousrod everest ZFBP1038 complete genpme.</title>
        <authorList>
            <person name="Tian M."/>
        </authorList>
    </citation>
    <scope>NUCLEOTIDE SEQUENCE [LARGE SCALE GENOMIC DNA]</scope>
    <source>
        <strain evidence="3 4">ZFBP1038</strain>
    </source>
</reference>
<keyword evidence="3" id="KW-0540">Nuclease</keyword>